<dbReference type="EMBL" id="GBXM01008799">
    <property type="protein sequence ID" value="JAH99778.1"/>
    <property type="molecule type" value="Transcribed_RNA"/>
</dbReference>
<protein>
    <submittedName>
        <fullName evidence="1">Uncharacterized protein</fullName>
    </submittedName>
</protein>
<dbReference type="AlphaFoldDB" id="A0A0E9XDM6"/>
<proteinExistence type="predicted"/>
<accession>A0A0E9XDM6</accession>
<reference evidence="1" key="2">
    <citation type="journal article" date="2015" name="Fish Shellfish Immunol.">
        <title>Early steps in the European eel (Anguilla anguilla)-Vibrio vulnificus interaction in the gills: Role of the RtxA13 toxin.</title>
        <authorList>
            <person name="Callol A."/>
            <person name="Pajuelo D."/>
            <person name="Ebbesson L."/>
            <person name="Teles M."/>
            <person name="MacKenzie S."/>
            <person name="Amaro C."/>
        </authorList>
    </citation>
    <scope>NUCLEOTIDE SEQUENCE</scope>
</reference>
<sequence>MVYNLDFFQYSLMLNLARKNVFLKYFHNTILML</sequence>
<name>A0A0E9XDM6_ANGAN</name>
<reference evidence="1" key="1">
    <citation type="submission" date="2014-11" db="EMBL/GenBank/DDBJ databases">
        <authorList>
            <person name="Amaro Gonzalez C."/>
        </authorList>
    </citation>
    <scope>NUCLEOTIDE SEQUENCE</scope>
</reference>
<organism evidence="1">
    <name type="scientific">Anguilla anguilla</name>
    <name type="common">European freshwater eel</name>
    <name type="synonym">Muraena anguilla</name>
    <dbReference type="NCBI Taxonomy" id="7936"/>
    <lineage>
        <taxon>Eukaryota</taxon>
        <taxon>Metazoa</taxon>
        <taxon>Chordata</taxon>
        <taxon>Craniata</taxon>
        <taxon>Vertebrata</taxon>
        <taxon>Euteleostomi</taxon>
        <taxon>Actinopterygii</taxon>
        <taxon>Neopterygii</taxon>
        <taxon>Teleostei</taxon>
        <taxon>Anguilliformes</taxon>
        <taxon>Anguillidae</taxon>
        <taxon>Anguilla</taxon>
    </lineage>
</organism>
<evidence type="ECO:0000313" key="1">
    <source>
        <dbReference type="EMBL" id="JAH99778.1"/>
    </source>
</evidence>